<reference evidence="1 2" key="1">
    <citation type="submission" date="2024-01" db="EMBL/GenBank/DDBJ databases">
        <authorList>
            <person name="Deng Y."/>
            <person name="Su J."/>
        </authorList>
    </citation>
    <scope>NUCLEOTIDE SEQUENCE [LARGE SCALE GENOMIC DNA]</scope>
    <source>
        <strain evidence="1 2">CPCC 100088</strain>
    </source>
</reference>
<dbReference type="RefSeq" id="WP_350938886.1">
    <property type="nucleotide sequence ID" value="NZ_JAYWLC010000020.1"/>
</dbReference>
<keyword evidence="1" id="KW-0223">Dioxygenase</keyword>
<name>A0ABV1SKT0_9RHOB</name>
<dbReference type="Pfam" id="PF05721">
    <property type="entry name" value="PhyH"/>
    <property type="match status" value="1"/>
</dbReference>
<dbReference type="Gene3D" id="2.60.120.620">
    <property type="entry name" value="q2cbj1_9rhob like domain"/>
    <property type="match status" value="1"/>
</dbReference>
<evidence type="ECO:0000313" key="2">
    <source>
        <dbReference type="Proteomes" id="UP001438953"/>
    </source>
</evidence>
<evidence type="ECO:0000313" key="1">
    <source>
        <dbReference type="EMBL" id="MER5173513.1"/>
    </source>
</evidence>
<dbReference type="InterPro" id="IPR008775">
    <property type="entry name" value="Phytyl_CoA_dOase-like"/>
</dbReference>
<accession>A0ABV1SKT0</accession>
<dbReference type="Proteomes" id="UP001438953">
    <property type="component" value="Unassembled WGS sequence"/>
</dbReference>
<dbReference type="InterPro" id="IPR047128">
    <property type="entry name" value="PhyH"/>
</dbReference>
<dbReference type="SUPFAM" id="SSF51197">
    <property type="entry name" value="Clavaminate synthase-like"/>
    <property type="match status" value="1"/>
</dbReference>
<gene>
    <name evidence="1" type="ORF">VSX56_17240</name>
</gene>
<keyword evidence="2" id="KW-1185">Reference proteome</keyword>
<protein>
    <submittedName>
        <fullName evidence="1">Phytanoyl-CoA dioxygenase family protein</fullName>
    </submittedName>
</protein>
<comment type="caution">
    <text evidence="1">The sequence shown here is derived from an EMBL/GenBank/DDBJ whole genome shotgun (WGS) entry which is preliminary data.</text>
</comment>
<dbReference type="EMBL" id="JAYWLC010000020">
    <property type="protein sequence ID" value="MER5173513.1"/>
    <property type="molecule type" value="Genomic_DNA"/>
</dbReference>
<dbReference type="PANTHER" id="PTHR21308:SF8">
    <property type="entry name" value="PHYTANOYL-COA DIOXYGENASE FAMILY PROTEIN (AFU_ORTHOLOGUE AFUA_2G09620)"/>
    <property type="match status" value="1"/>
</dbReference>
<dbReference type="GO" id="GO:0051213">
    <property type="term" value="F:dioxygenase activity"/>
    <property type="evidence" value="ECO:0007669"/>
    <property type="project" value="UniProtKB-KW"/>
</dbReference>
<keyword evidence="1" id="KW-0560">Oxidoreductase</keyword>
<reference evidence="1 2" key="2">
    <citation type="submission" date="2024-06" db="EMBL/GenBank/DDBJ databases">
        <title>Thioclava kandeliae sp. nov. from a rhizosphere soil sample of Kandelia candel in a mangrove.</title>
        <authorList>
            <person name="Mu T."/>
        </authorList>
    </citation>
    <scope>NUCLEOTIDE SEQUENCE [LARGE SCALE GENOMIC DNA]</scope>
    <source>
        <strain evidence="1 2">CPCC 100088</strain>
    </source>
</reference>
<dbReference type="PANTHER" id="PTHR21308">
    <property type="entry name" value="PHYTANOYL-COA ALPHA-HYDROXYLASE"/>
    <property type="match status" value="1"/>
</dbReference>
<proteinExistence type="predicted"/>
<organism evidence="1 2">
    <name type="scientific">Thioclava kandeliae</name>
    <dbReference type="NCBI Taxonomy" id="3070818"/>
    <lineage>
        <taxon>Bacteria</taxon>
        <taxon>Pseudomonadati</taxon>
        <taxon>Pseudomonadota</taxon>
        <taxon>Alphaproteobacteria</taxon>
        <taxon>Rhodobacterales</taxon>
        <taxon>Paracoccaceae</taxon>
        <taxon>Thioclava</taxon>
    </lineage>
</organism>
<sequence length="389" mass="42599">MTIHHATRQPPVWISAKDADFATFRAQVEQSTDPATVPRASEVVCNIPIYEGAFVETCATSTDAGRDLMAEWARVFAHGAGIIVIRQAVPDHAVIDRASDVFDAVIAHEKAAAMGGGDHFAKPGANDRIWNSLEKHCLTDPENFARYYGASALAMAALAWIGPDYQMTAQVNRVNPGGAAQTAHRDYHLGFMTPSRMEDYPSHIHHVSPMLTLQGALAHCDMPLETGPTLFLPFSQLFFEGYLAYTEAPYQDYFAQHHVQLPLKKGDAVFFNPAVMHGAGRNVTEDRFRLVNLFQISSAFGRAMESVNRDAMVRALYPALSGMAPDIRRNAVAAAAEGYAFPTNLDRNPPIGGLAPKSQAALMLHALEEDLDTARFAAMMDDLVWKNKS</sequence>